<dbReference type="AlphaFoldDB" id="A0A7Y9JQN3"/>
<proteinExistence type="predicted"/>
<organism evidence="2 3">
    <name type="scientific">Nocardioides marinisabuli</name>
    <dbReference type="NCBI Taxonomy" id="419476"/>
    <lineage>
        <taxon>Bacteria</taxon>
        <taxon>Bacillati</taxon>
        <taxon>Actinomycetota</taxon>
        <taxon>Actinomycetes</taxon>
        <taxon>Propionibacteriales</taxon>
        <taxon>Nocardioidaceae</taxon>
        <taxon>Nocardioides</taxon>
    </lineage>
</organism>
<sequence length="132" mass="13208">MTSAARPRRTARLAAALRSVPARGRRAAVTAALVGATLLAGPLPAAEAGTAASASVPVVDGATTAVEDELAAGLAAEYTGAVDAQDVTALVHGVARRLQAESLPPRLALRTAEAVSRRALTDHLARGTALPS</sequence>
<name>A0A7Y9JQN3_9ACTN</name>
<accession>A0A7Y9JQN3</accession>
<keyword evidence="3" id="KW-1185">Reference proteome</keyword>
<evidence type="ECO:0000256" key="1">
    <source>
        <dbReference type="SAM" id="SignalP"/>
    </source>
</evidence>
<dbReference type="Proteomes" id="UP000516957">
    <property type="component" value="Unassembled WGS sequence"/>
</dbReference>
<feature type="signal peptide" evidence="1">
    <location>
        <begin position="1"/>
        <end position="45"/>
    </location>
</feature>
<keyword evidence="1" id="KW-0732">Signal</keyword>
<comment type="caution">
    <text evidence="2">The sequence shown here is derived from an EMBL/GenBank/DDBJ whole genome shotgun (WGS) entry which is preliminary data.</text>
</comment>
<gene>
    <name evidence="2" type="ORF">BKA08_001634</name>
</gene>
<evidence type="ECO:0000313" key="3">
    <source>
        <dbReference type="Proteomes" id="UP000516957"/>
    </source>
</evidence>
<reference evidence="2 3" key="1">
    <citation type="submission" date="2020-07" db="EMBL/GenBank/DDBJ databases">
        <title>Sequencing the genomes of 1000 actinobacteria strains.</title>
        <authorList>
            <person name="Klenk H.-P."/>
        </authorList>
    </citation>
    <scope>NUCLEOTIDE SEQUENCE [LARGE SCALE GENOMIC DNA]</scope>
    <source>
        <strain evidence="2 3">DSM 18965</strain>
    </source>
</reference>
<feature type="chain" id="PRO_5031232851" evidence="1">
    <location>
        <begin position="46"/>
        <end position="132"/>
    </location>
</feature>
<evidence type="ECO:0000313" key="2">
    <source>
        <dbReference type="EMBL" id="NYD57396.1"/>
    </source>
</evidence>
<dbReference type="RefSeq" id="WP_179615165.1">
    <property type="nucleotide sequence ID" value="NZ_JACCBE010000001.1"/>
</dbReference>
<protein>
    <submittedName>
        <fullName evidence="2">Uncharacterized protein</fullName>
    </submittedName>
</protein>
<dbReference type="EMBL" id="JACCBE010000001">
    <property type="protein sequence ID" value="NYD57396.1"/>
    <property type="molecule type" value="Genomic_DNA"/>
</dbReference>